<keyword evidence="6" id="KW-0119">Carbohydrate metabolism</keyword>
<evidence type="ECO:0000256" key="3">
    <source>
        <dbReference type="ARBA" id="ARBA00022741"/>
    </source>
</evidence>
<dbReference type="SUPFAM" id="SSF142764">
    <property type="entry name" value="YgbK-like"/>
    <property type="match status" value="1"/>
</dbReference>
<protein>
    <submittedName>
        <fullName evidence="9">Four-carbon acid sugar kinase family protein</fullName>
    </submittedName>
</protein>
<keyword evidence="2" id="KW-0808">Transferase</keyword>
<dbReference type="Pfam" id="PF17042">
    <property type="entry name" value="NBD_C"/>
    <property type="match status" value="1"/>
</dbReference>
<dbReference type="EMBL" id="CP060286">
    <property type="protein sequence ID" value="QNK40568.1"/>
    <property type="molecule type" value="Genomic_DNA"/>
</dbReference>
<dbReference type="Gene3D" id="3.40.980.20">
    <property type="entry name" value="Four-carbon acid sugar kinase, nucleotide binding domain"/>
    <property type="match status" value="1"/>
</dbReference>
<dbReference type="InterPro" id="IPR037051">
    <property type="entry name" value="4-carb_acid_sugar_kinase_N_sf"/>
</dbReference>
<accession>A0A7G8TAC7</accession>
<keyword evidence="5" id="KW-0067">ATP-binding</keyword>
<dbReference type="Proteomes" id="UP000515909">
    <property type="component" value="Chromosome"/>
</dbReference>
<name>A0A7G8TAC7_9FIRM</name>
<dbReference type="InterPro" id="IPR042213">
    <property type="entry name" value="NBD_C_sf"/>
</dbReference>
<evidence type="ECO:0000256" key="1">
    <source>
        <dbReference type="ARBA" id="ARBA00005715"/>
    </source>
</evidence>
<evidence type="ECO:0000256" key="4">
    <source>
        <dbReference type="ARBA" id="ARBA00022777"/>
    </source>
</evidence>
<dbReference type="GO" id="GO:0016301">
    <property type="term" value="F:kinase activity"/>
    <property type="evidence" value="ECO:0007669"/>
    <property type="project" value="UniProtKB-KW"/>
</dbReference>
<organism evidence="9 10">
    <name type="scientific">Caproicibacter fermentans</name>
    <dbReference type="NCBI Taxonomy" id="2576756"/>
    <lineage>
        <taxon>Bacteria</taxon>
        <taxon>Bacillati</taxon>
        <taxon>Bacillota</taxon>
        <taxon>Clostridia</taxon>
        <taxon>Eubacteriales</taxon>
        <taxon>Acutalibacteraceae</taxon>
        <taxon>Caproicibacter</taxon>
    </lineage>
</organism>
<proteinExistence type="inferred from homology"/>
<evidence type="ECO:0000313" key="10">
    <source>
        <dbReference type="Proteomes" id="UP000515909"/>
    </source>
</evidence>
<evidence type="ECO:0000256" key="6">
    <source>
        <dbReference type="ARBA" id="ARBA00023277"/>
    </source>
</evidence>
<sequence length="408" mass="43547">MKRCFILADDFTGANDTGVQFRSRGIPTVVLFDGSRIPEEGTVIVDTESRALSASEAGAAVQRSLAGIGPSVFGLFMKKVDSTLRGNIAAEVRAADCRMHFDQILFAPALPDLGRTTKDGIHRLDGIPILETELARDPKTPVREDNIARLLQAEFDEPVVRIPLDQVSEDRIRLEGGRIFAFDAVTNADLGNIVRAGLAEKGRVLWVGAAAMAEQLIGAQSKVPPAVAVVGSVSSVTRRQVRYAEQEGTVLVRIPIYGLLDGTADPMEYAVRAAALLRENRDAVVLPTSSCDAEEMARTDRAGAERGMTPKEMCDYIREVLSQISRRILEAAPVSGAFLTGGDTAIGFIRAAEASGSSILMEIAAGIPMMRLIGGPYAGLKIITKAGGFGGDDAIVTAMKKLKEVIPL</sequence>
<dbReference type="GO" id="GO:0005524">
    <property type="term" value="F:ATP binding"/>
    <property type="evidence" value="ECO:0007669"/>
    <property type="project" value="UniProtKB-KW"/>
</dbReference>
<feature type="domain" description="Four-carbon acid sugar kinase N-terminal" evidence="7">
    <location>
        <begin position="5"/>
        <end position="216"/>
    </location>
</feature>
<evidence type="ECO:0000256" key="2">
    <source>
        <dbReference type="ARBA" id="ARBA00022679"/>
    </source>
</evidence>
<dbReference type="Pfam" id="PF07005">
    <property type="entry name" value="SBD_N"/>
    <property type="match status" value="1"/>
</dbReference>
<dbReference type="Gene3D" id="3.40.50.10840">
    <property type="entry name" value="Putative sugar-binding, N-terminal domain"/>
    <property type="match status" value="1"/>
</dbReference>
<keyword evidence="4 9" id="KW-0418">Kinase</keyword>
<dbReference type="KEGG" id="cfem:HCR03_18370"/>
<dbReference type="InterPro" id="IPR010737">
    <property type="entry name" value="4-carb_acid_sugar_kinase_N"/>
</dbReference>
<evidence type="ECO:0000259" key="7">
    <source>
        <dbReference type="Pfam" id="PF07005"/>
    </source>
</evidence>
<dbReference type="AlphaFoldDB" id="A0A7G8TAC7"/>
<reference evidence="9 10" key="1">
    <citation type="submission" date="2020-08" db="EMBL/GenBank/DDBJ databases">
        <title>The isolate Caproiciproducens sp. 7D4C2 produces n-caproate at mildly acidic conditions from hexoses: genome and rBOX comparison with related strains and chain-elongating bacteria.</title>
        <authorList>
            <person name="Esquivel-Elizondo S."/>
            <person name="Bagci C."/>
            <person name="Temovska M."/>
            <person name="Jeon B.S."/>
            <person name="Bessarab I."/>
            <person name="Williams R.B.H."/>
            <person name="Huson D.H."/>
            <person name="Angenent L.T."/>
        </authorList>
    </citation>
    <scope>NUCLEOTIDE SEQUENCE [LARGE SCALE GENOMIC DNA]</scope>
    <source>
        <strain evidence="9 10">7D4C2</strain>
    </source>
</reference>
<evidence type="ECO:0000259" key="8">
    <source>
        <dbReference type="Pfam" id="PF17042"/>
    </source>
</evidence>
<keyword evidence="3" id="KW-0547">Nucleotide-binding</keyword>
<evidence type="ECO:0000313" key="9">
    <source>
        <dbReference type="EMBL" id="QNK40568.1"/>
    </source>
</evidence>
<evidence type="ECO:0000256" key="5">
    <source>
        <dbReference type="ARBA" id="ARBA00022840"/>
    </source>
</evidence>
<feature type="domain" description="Four-carbon acid sugar kinase nucleotide binding" evidence="8">
    <location>
        <begin position="227"/>
        <end position="395"/>
    </location>
</feature>
<comment type="similarity">
    <text evidence="1">Belongs to the four-carbon acid sugar kinase family.</text>
</comment>
<dbReference type="RefSeq" id="WP_187035817.1">
    <property type="nucleotide sequence ID" value="NZ_CP060286.1"/>
</dbReference>
<dbReference type="InterPro" id="IPR031475">
    <property type="entry name" value="NBD_C"/>
</dbReference>
<gene>
    <name evidence="9" type="ORF">HCR03_18370</name>
</gene>